<evidence type="ECO:0000313" key="2">
    <source>
        <dbReference type="Proteomes" id="UP001065298"/>
    </source>
</evidence>
<evidence type="ECO:0000313" key="1">
    <source>
        <dbReference type="EMBL" id="KAI8652302.1"/>
    </source>
</evidence>
<keyword evidence="2" id="KW-1185">Reference proteome</keyword>
<dbReference type="EMBL" id="CM046513">
    <property type="protein sequence ID" value="KAI8652302.1"/>
    <property type="molecule type" value="Genomic_DNA"/>
</dbReference>
<proteinExistence type="predicted"/>
<gene>
    <name evidence="1" type="ORF">NCS57_01293700</name>
</gene>
<accession>A0ACC0QFQ6</accession>
<name>A0ACC0QFQ6_9HYPO</name>
<organism evidence="1 2">
    <name type="scientific">Fusarium keratoplasticum</name>
    <dbReference type="NCBI Taxonomy" id="1328300"/>
    <lineage>
        <taxon>Eukaryota</taxon>
        <taxon>Fungi</taxon>
        <taxon>Dikarya</taxon>
        <taxon>Ascomycota</taxon>
        <taxon>Pezizomycotina</taxon>
        <taxon>Sordariomycetes</taxon>
        <taxon>Hypocreomycetidae</taxon>
        <taxon>Hypocreales</taxon>
        <taxon>Nectriaceae</taxon>
        <taxon>Fusarium</taxon>
        <taxon>Fusarium solani species complex</taxon>
    </lineage>
</organism>
<protein>
    <submittedName>
        <fullName evidence="1">Uncharacterized protein</fullName>
    </submittedName>
</protein>
<dbReference type="Proteomes" id="UP001065298">
    <property type="component" value="Chromosome 11"/>
</dbReference>
<sequence length="1108" mass="120779">MTGNTPFVTAPAQGKANPGSHNNTFSLKIISIASSETPAVVPLDKGKLGENDAQEKPRGPPIKAVLLTTLPLHAPNLGVFRSYVTLRLVRNRLMQSFPAATPFAFCNEEGAATQDDLSLNAYFALLKRQPTLQDTTFNVYVTSSGPPSTQASTYFTALLKKPFLLKFLRVIDSQRSNIETSLDSGAFKGKNAADTTLHTLRGVVKSMSVDSRQDIFCLPDGTPVQDNVSLLQYLVMVNPAISGAEKIPSVPVFLKKTGLLAIQSTQGVTSGSPGSIPGSGHPYGDPNGGAPGQWATGIDQSVISKLGSLDMSFTDRSAQELHRDKTDLQPTEMLHEKDHAGAAGALPNIHKLSETEWDMILKNGNAFCGWIIDFDGNKIRRAPHAAFRLRKGLNLEKVNVKVEKVSTPTSSATDKKQDQGHSESGSDDKDPNSKAKEGSAAPTPDDMKEYMPRKAHGIPNFMVTDDSSIEVAAVRHAFSQSMAENHFDKTTFDFEASGGFRGITAGAQGGVAAQHGSGQSEATKGAEMSLVATYKIPRVTVYLPAEDLEVTDEFAAAVEKIRKTRNLYDLRKLHQMFGQVFCSEIVLGGCLQTSKTLDAKEQEKESMARSEFKASVGLAVGFRLIASGSTKASNENQSHQEQGNKNTKQVEHLSFNATGGNTILAADPPAWLTSVGSDVNSWRVIQQSQLTAVMDVVSAIPHYEEVNKWFLQAVPKLTDYVIIPQNRVVNARFKVMFTLEGLSRALAGLKVGKDGQESKKEDVGISKGSDSGAIQTYLAHQPEKPPIYVRTFVKNTQAPVLINPRALKPLPPKADSKGKPSPATIDGRTVWAIEVPEGYSLTHESLITIKSQAPSTPGTSLTLSVYRNAQGVFMPAITNQPDPVYWRVLKANAKAGGRDANQLKYGDPIRLCWRFSDQTSGWRDYVDDYYGRRRFDRPAELGKNEDALYLKAPFPRFEALNYPQGMSLVLSSAATKDPILTKLTLREPSAPGGSEQVAYNLFDLTFRLDFVPANGQVEAYEYMDVVREDDTYVSLTELRTKYKVRVAQPEDGIGHQVTSHVTNTFVKQFDNIVNAVRHGSPGDVLKETFKGAMMINPVGFLTKLAGFW</sequence>
<reference evidence="1" key="1">
    <citation type="submission" date="2022-06" db="EMBL/GenBank/DDBJ databases">
        <title>Fusarium solani species complex genomes reveal bases of compartmentalisation and animal pathogenesis.</title>
        <authorList>
            <person name="Tsai I.J."/>
        </authorList>
    </citation>
    <scope>NUCLEOTIDE SEQUENCE</scope>
    <source>
        <strain evidence="1">Fu6.1</strain>
    </source>
</reference>
<comment type="caution">
    <text evidence="1">The sequence shown here is derived from an EMBL/GenBank/DDBJ whole genome shotgun (WGS) entry which is preliminary data.</text>
</comment>